<reference evidence="1 2" key="1">
    <citation type="submission" date="2020-08" db="EMBL/GenBank/DDBJ databases">
        <title>Genomic Encyclopedia of Type Strains, Phase IV (KMG-IV): sequencing the most valuable type-strain genomes for metagenomic binning, comparative biology and taxonomic classification.</title>
        <authorList>
            <person name="Goeker M."/>
        </authorList>
    </citation>
    <scope>NUCLEOTIDE SEQUENCE [LARGE SCALE GENOMIC DNA]</scope>
    <source>
        <strain evidence="1 2">DSM 26575</strain>
    </source>
</reference>
<dbReference type="InterPro" id="IPR017026">
    <property type="entry name" value="ImuA"/>
</dbReference>
<dbReference type="Proteomes" id="UP000582090">
    <property type="component" value="Unassembled WGS sequence"/>
</dbReference>
<comment type="caution">
    <text evidence="1">The sequence shown here is derived from an EMBL/GenBank/DDBJ whole genome shotgun (WGS) entry which is preliminary data.</text>
</comment>
<name>A0A7W6CWK4_9HYPH</name>
<protein>
    <submittedName>
        <fullName evidence="1">Protein ImuA</fullName>
    </submittedName>
</protein>
<proteinExistence type="predicted"/>
<dbReference type="AlphaFoldDB" id="A0A7W6CWK4"/>
<sequence length="253" mass="27157">MENRARTIAIEELRERIQHLESGALRPRETLPFGIEPIDRRLPGGGLAMGSLHEVAGGGNGALDGATAALFVAGIAARTKGKVFWCVTQRDLFMPGIVQAGLCNNRVVMVECRDEKGVLDCFEEALRCRGIGAVIGEVARLPMTASRRLQLAAEASGVLGIAVRRWRRPGDVSDFGHPTAAVTRWRISVLPSHPLPVPGVGRARWYLELLRCRAAESADYVVEACDAKGRLGLPAELANRSPSSDAWATSSAG</sequence>
<evidence type="ECO:0000313" key="1">
    <source>
        <dbReference type="EMBL" id="MBB3965794.1"/>
    </source>
</evidence>
<keyword evidence="2" id="KW-1185">Reference proteome</keyword>
<organism evidence="1 2">
    <name type="scientific">Rhizobium metallidurans</name>
    <dbReference type="NCBI Taxonomy" id="1265931"/>
    <lineage>
        <taxon>Bacteria</taxon>
        <taxon>Pseudomonadati</taxon>
        <taxon>Pseudomonadota</taxon>
        <taxon>Alphaproteobacteria</taxon>
        <taxon>Hyphomicrobiales</taxon>
        <taxon>Rhizobiaceae</taxon>
        <taxon>Rhizobium/Agrobacterium group</taxon>
        <taxon>Rhizobium</taxon>
    </lineage>
</organism>
<dbReference type="InterPro" id="IPR027417">
    <property type="entry name" value="P-loop_NTPase"/>
</dbReference>
<dbReference type="SUPFAM" id="SSF52540">
    <property type="entry name" value="P-loop containing nucleoside triphosphate hydrolases"/>
    <property type="match status" value="1"/>
</dbReference>
<gene>
    <name evidence="1" type="ORF">GGQ67_003473</name>
</gene>
<accession>A0A7W6CWK4</accession>
<dbReference type="EMBL" id="JACIDW010000012">
    <property type="protein sequence ID" value="MBB3965794.1"/>
    <property type="molecule type" value="Genomic_DNA"/>
</dbReference>
<dbReference type="Gene3D" id="3.40.50.300">
    <property type="entry name" value="P-loop containing nucleotide triphosphate hydrolases"/>
    <property type="match status" value="1"/>
</dbReference>
<evidence type="ECO:0000313" key="2">
    <source>
        <dbReference type="Proteomes" id="UP000582090"/>
    </source>
</evidence>
<dbReference type="PIRSF" id="PIRSF034285">
    <property type="entry name" value="UCP034285"/>
    <property type="match status" value="1"/>
</dbReference>
<dbReference type="RefSeq" id="WP_183901333.1">
    <property type="nucleotide sequence ID" value="NZ_JACIDW010000012.1"/>
</dbReference>